<dbReference type="Gene3D" id="3.30.1360.20">
    <property type="entry name" value="Transcriptional coactivator/pterin dehydratase"/>
    <property type="match status" value="1"/>
</dbReference>
<dbReference type="RefSeq" id="WP_065971491.1">
    <property type="nucleotide sequence ID" value="NZ_CP080624.1"/>
</dbReference>
<dbReference type="GO" id="GO:0008124">
    <property type="term" value="F:4-alpha-hydroxytetrahydrobiopterin dehydratase activity"/>
    <property type="evidence" value="ECO:0007669"/>
    <property type="project" value="InterPro"/>
</dbReference>
<keyword evidence="2" id="KW-1185">Reference proteome</keyword>
<dbReference type="OrthoDB" id="5297462at2"/>
<proteinExistence type="predicted"/>
<dbReference type="AlphaFoldDB" id="A0A1C2FZG6"/>
<gene>
    <name evidence="1" type="ORF">C4900_08555</name>
</gene>
<dbReference type="EMBL" id="PSYR01000002">
    <property type="protein sequence ID" value="RCN55938.1"/>
    <property type="molecule type" value="Genomic_DNA"/>
</dbReference>
<evidence type="ECO:0000313" key="1">
    <source>
        <dbReference type="EMBL" id="RCN55938.1"/>
    </source>
</evidence>
<accession>A0A1C2FZG6</accession>
<dbReference type="SUPFAM" id="SSF55248">
    <property type="entry name" value="PCD-like"/>
    <property type="match status" value="1"/>
</dbReference>
<dbReference type="GO" id="GO:0006729">
    <property type="term" value="P:tetrahydrobiopterin biosynthetic process"/>
    <property type="evidence" value="ECO:0007669"/>
    <property type="project" value="InterPro"/>
</dbReference>
<name>A0A1C2FZG6_9GAMM</name>
<protein>
    <submittedName>
        <fullName evidence="1">Uncharacterized protein</fullName>
    </submittedName>
</protein>
<dbReference type="InterPro" id="IPR036428">
    <property type="entry name" value="PCD_sf"/>
</dbReference>
<dbReference type="STRING" id="163359.A9R16_15300"/>
<comment type="caution">
    <text evidence="1">The sequence shown here is derived from an EMBL/GenBank/DDBJ whole genome shotgun (WGS) entry which is preliminary data.</text>
</comment>
<evidence type="ECO:0000313" key="2">
    <source>
        <dbReference type="Proteomes" id="UP000253250"/>
    </source>
</evidence>
<reference evidence="1 2" key="1">
    <citation type="submission" date="2018-02" db="EMBL/GenBank/DDBJ databases">
        <title>Insights into the biology of acidophilic members of the Acidiferrobacteraceae family derived from comparative genomic analyses.</title>
        <authorList>
            <person name="Issotta F."/>
            <person name="Thyssen C."/>
            <person name="Mena C."/>
            <person name="Moya A."/>
            <person name="Bellenberg S."/>
            <person name="Sproer C."/>
            <person name="Covarrubias P.C."/>
            <person name="Sand W."/>
            <person name="Quatrini R."/>
            <person name="Vera M."/>
        </authorList>
    </citation>
    <scope>NUCLEOTIDE SEQUENCE [LARGE SCALE GENOMIC DNA]</scope>
    <source>
        <strain evidence="2">m-1</strain>
    </source>
</reference>
<sequence>MDEKDAAVPEGWTQQKRPLAWNKRFEFADYAQTRAFLDDLAALSEASGYYPNLNFARTHVVVTIQFEGDEVEPRLRDFAHSTDACARRGPG</sequence>
<dbReference type="Proteomes" id="UP000253250">
    <property type="component" value="Unassembled WGS sequence"/>
</dbReference>
<organism evidence="1 2">
    <name type="scientific">Acidiferrobacter thiooxydans</name>
    <dbReference type="NCBI Taxonomy" id="163359"/>
    <lineage>
        <taxon>Bacteria</taxon>
        <taxon>Pseudomonadati</taxon>
        <taxon>Pseudomonadota</taxon>
        <taxon>Gammaproteobacteria</taxon>
        <taxon>Acidiferrobacterales</taxon>
        <taxon>Acidiferrobacteraceae</taxon>
        <taxon>Acidiferrobacter</taxon>
    </lineage>
</organism>